<feature type="compositionally biased region" description="Basic residues" evidence="1">
    <location>
        <begin position="269"/>
        <end position="281"/>
    </location>
</feature>
<feature type="compositionally biased region" description="Acidic residues" evidence="1">
    <location>
        <begin position="155"/>
        <end position="174"/>
    </location>
</feature>
<feature type="domain" description="PH" evidence="2">
    <location>
        <begin position="909"/>
        <end position="1080"/>
    </location>
</feature>
<organism evidence="3 4">
    <name type="scientific">Penicillium daleae</name>
    <dbReference type="NCBI Taxonomy" id="63821"/>
    <lineage>
        <taxon>Eukaryota</taxon>
        <taxon>Fungi</taxon>
        <taxon>Dikarya</taxon>
        <taxon>Ascomycota</taxon>
        <taxon>Pezizomycotina</taxon>
        <taxon>Eurotiomycetes</taxon>
        <taxon>Eurotiomycetidae</taxon>
        <taxon>Eurotiales</taxon>
        <taxon>Aspergillaceae</taxon>
        <taxon>Penicillium</taxon>
    </lineage>
</organism>
<evidence type="ECO:0000313" key="4">
    <source>
        <dbReference type="Proteomes" id="UP001213681"/>
    </source>
</evidence>
<feature type="compositionally biased region" description="Acidic residues" evidence="1">
    <location>
        <begin position="125"/>
        <end position="143"/>
    </location>
</feature>
<feature type="region of interest" description="Disordered" evidence="1">
    <location>
        <begin position="122"/>
        <end position="314"/>
    </location>
</feature>
<dbReference type="PANTHER" id="PTHR28076:SF1">
    <property type="entry name" value="PROSPORE MEMBRANE ADAPTER PROTEIN SPO71"/>
    <property type="match status" value="1"/>
</dbReference>
<name>A0AAD6G5Y2_9EURO</name>
<reference evidence="3" key="2">
    <citation type="journal article" date="2023" name="IMA Fungus">
        <title>Comparative genomic study of the Penicillium genus elucidates a diverse pangenome and 15 lateral gene transfer events.</title>
        <authorList>
            <person name="Petersen C."/>
            <person name="Sorensen T."/>
            <person name="Nielsen M.R."/>
            <person name="Sondergaard T.E."/>
            <person name="Sorensen J.L."/>
            <person name="Fitzpatrick D.A."/>
            <person name="Frisvad J.C."/>
            <person name="Nielsen K.L."/>
        </authorList>
    </citation>
    <scope>NUCLEOTIDE SEQUENCE</scope>
    <source>
        <strain evidence="3">IBT 16125</strain>
    </source>
</reference>
<evidence type="ECO:0000259" key="2">
    <source>
        <dbReference type="PROSITE" id="PS50003"/>
    </source>
</evidence>
<dbReference type="GeneID" id="81594800"/>
<dbReference type="Pfam" id="PF15404">
    <property type="entry name" value="PH_4"/>
    <property type="match status" value="1"/>
</dbReference>
<accession>A0AAD6G5Y2</accession>
<dbReference type="InterPro" id="IPR039486">
    <property type="entry name" value="Mug56/Spo71_PH"/>
</dbReference>
<dbReference type="Proteomes" id="UP001213681">
    <property type="component" value="Unassembled WGS sequence"/>
</dbReference>
<feature type="compositionally biased region" description="Polar residues" evidence="1">
    <location>
        <begin position="1"/>
        <end position="32"/>
    </location>
</feature>
<evidence type="ECO:0000313" key="3">
    <source>
        <dbReference type="EMBL" id="KAJ5459622.1"/>
    </source>
</evidence>
<dbReference type="GO" id="GO:0005628">
    <property type="term" value="C:prospore membrane"/>
    <property type="evidence" value="ECO:0007669"/>
    <property type="project" value="TreeGrafter"/>
</dbReference>
<dbReference type="Pfam" id="PF23207">
    <property type="entry name" value="PH_SPO71"/>
    <property type="match status" value="1"/>
</dbReference>
<dbReference type="SUPFAM" id="SSF50729">
    <property type="entry name" value="PH domain-like"/>
    <property type="match status" value="1"/>
</dbReference>
<keyword evidence="4" id="KW-1185">Reference proteome</keyword>
<dbReference type="SMART" id="SM01316">
    <property type="entry name" value="Spo7_2_N"/>
    <property type="match status" value="1"/>
</dbReference>
<sequence>MSTSQQPNGSAPSESSPALQDEQYQGLQVGSHTEQKLRHASAHHLYMTSRRFFIGPIPEGWINGHRKSWYRSRLRFRNYTSQTLSFSVDPVASHYTQQDIDQVETPARASDEEVAITLSNTVEESAAEDDSEDDNQETAEEPSGELRTLSHPPEETEAIEPFSEEEPCSEEDSDATPRASAQTNTKRTDDIYDNGNASSSFVTAREDISSSVNTDRTSSTIQPNRPTPAQQSQSQNSQHLAIAGASTASPLTSSASAVPSEADSTTHLLKPRPKITKRFKSKASGVSRFTLDRHEPQNEDDSEPEDSGRHGPIQRKITRKMAKFNLDDNVMDKQQRLRSRIARTQGTISANRPRRRGVQDGEIIKAEKMLVSVEETLQDTLPDDYTENDSLRMETRTVDKWREFLVVFRKGSTADTPFALQMYRTRVIPDAQTPHNKSKPYYEVRLNHRDTKVNLYSALDKTIVIWHPCRHGTKIYIVRPKSTVHAAEWYTFIRQVLGWRRPSKLPINVPDLGVSLVFKHPFDQLEAKLGVKSKDMQHTTVLSRAAEDEKLAAAAIIKGCIEILEGRLEWSEVLKAWSKTEKMGLAWKRYDRLEWIFGANEENMYRTIAMQSTHELELRPRYHYPTVTKSAGAKEVEPSPVEGFLIRLTSQKGLHQRMNKMFFKRLYFYSQDHFLLFCRPAKACPPTPPRLAPIEESNIPTARQIIEEMPMSWDIEPYPIENGEISWLTNGNSEFVQRHDEEAYAQLQRNVHNIGQADGYIDLCKVREVRNMQPGSSPADPNLSEGPAVDFHPEPEDTRGDDGTTKELEHDRTFELALENDLVIRLQAYDAATRDEWVKRLDGLVKYWRTRFFDDAAELQAMRQRNLKLLEIDEEMESIMGQFAQKWEVKKAETSPHLHNMCALSGCRPIKMSGQLYRKPRRHSTFAKCHVILTSGKLVIFRSTLRQRNGAEIPHIHQDHDATIDLSDCYIYSGLATEADLLYANQTFDSNNPGLRALPRVYLASDTFTSRDEDSAITFVIWQPLRKSYFRAEERGPKGKATRTLRHVSALGKHGRTIVFKARSRVEKDRWVLSISSEIDRLQQERQEDIRIVSL</sequence>
<dbReference type="PROSITE" id="PS50003">
    <property type="entry name" value="PH_DOMAIN"/>
    <property type="match status" value="1"/>
</dbReference>
<dbReference type="InterPro" id="IPR001849">
    <property type="entry name" value="PH_domain"/>
</dbReference>
<proteinExistence type="predicted"/>
<dbReference type="SMART" id="SM00233">
    <property type="entry name" value="PH"/>
    <property type="match status" value="3"/>
</dbReference>
<dbReference type="GO" id="GO:1902657">
    <property type="term" value="P:protein localization to prospore membrane"/>
    <property type="evidence" value="ECO:0007669"/>
    <property type="project" value="InterPro"/>
</dbReference>
<dbReference type="InterPro" id="IPR011993">
    <property type="entry name" value="PH-like_dom_sf"/>
</dbReference>
<feature type="compositionally biased region" description="Basic and acidic residues" evidence="1">
    <location>
        <begin position="791"/>
        <end position="807"/>
    </location>
</feature>
<dbReference type="InterPro" id="IPR057379">
    <property type="entry name" value="PH_SPO71"/>
</dbReference>
<dbReference type="PANTHER" id="PTHR28076">
    <property type="entry name" value="SPORULATION-SPECIFIC PROTEIN 71"/>
    <property type="match status" value="1"/>
</dbReference>
<feature type="region of interest" description="Disordered" evidence="1">
    <location>
        <begin position="771"/>
        <end position="807"/>
    </location>
</feature>
<dbReference type="InterPro" id="IPR029217">
    <property type="entry name" value="Spo7_2_N"/>
</dbReference>
<feature type="compositionally biased region" description="Low complexity" evidence="1">
    <location>
        <begin position="243"/>
        <end position="260"/>
    </location>
</feature>
<dbReference type="InterPro" id="IPR040345">
    <property type="entry name" value="Mug56/Spo71"/>
</dbReference>
<feature type="compositionally biased region" description="Polar residues" evidence="1">
    <location>
        <begin position="209"/>
        <end position="239"/>
    </location>
</feature>
<dbReference type="EMBL" id="JAPVEA010000002">
    <property type="protein sequence ID" value="KAJ5459622.1"/>
    <property type="molecule type" value="Genomic_DNA"/>
</dbReference>
<feature type="region of interest" description="Disordered" evidence="1">
    <location>
        <begin position="1"/>
        <end position="36"/>
    </location>
</feature>
<protein>
    <recommendedName>
        <fullName evidence="2">PH domain-containing protein</fullName>
    </recommendedName>
</protein>
<gene>
    <name evidence="3" type="ORF">N7458_001174</name>
</gene>
<dbReference type="Gene3D" id="2.30.29.30">
    <property type="entry name" value="Pleckstrin-homology domain (PH domain)/Phosphotyrosine-binding domain (PTB)"/>
    <property type="match status" value="1"/>
</dbReference>
<reference evidence="3" key="1">
    <citation type="submission" date="2022-12" db="EMBL/GenBank/DDBJ databases">
        <authorList>
            <person name="Petersen C."/>
        </authorList>
    </citation>
    <scope>NUCLEOTIDE SEQUENCE</scope>
    <source>
        <strain evidence="3">IBT 16125</strain>
    </source>
</reference>
<dbReference type="Pfam" id="PF15407">
    <property type="entry name" value="Spo7_2_N"/>
    <property type="match status" value="1"/>
</dbReference>
<dbReference type="RefSeq" id="XP_056768664.1">
    <property type="nucleotide sequence ID" value="XM_056904557.1"/>
</dbReference>
<evidence type="ECO:0000256" key="1">
    <source>
        <dbReference type="SAM" id="MobiDB-lite"/>
    </source>
</evidence>
<dbReference type="AlphaFoldDB" id="A0AAD6G5Y2"/>
<comment type="caution">
    <text evidence="3">The sequence shown here is derived from an EMBL/GenBank/DDBJ whole genome shotgun (WGS) entry which is preliminary data.</text>
</comment>